<evidence type="ECO:0000256" key="1">
    <source>
        <dbReference type="SAM" id="MobiDB-lite"/>
    </source>
</evidence>
<evidence type="ECO:0000313" key="2">
    <source>
        <dbReference type="EMBL" id="KKA21705.1"/>
    </source>
</evidence>
<feature type="compositionally biased region" description="Polar residues" evidence="1">
    <location>
        <begin position="273"/>
        <end position="285"/>
    </location>
</feature>
<keyword evidence="3" id="KW-1185">Reference proteome</keyword>
<feature type="region of interest" description="Disordered" evidence="1">
    <location>
        <begin position="172"/>
        <end position="237"/>
    </location>
</feature>
<feature type="region of interest" description="Disordered" evidence="1">
    <location>
        <begin position="516"/>
        <end position="611"/>
    </location>
</feature>
<proteinExistence type="predicted"/>
<dbReference type="Proteomes" id="UP000053958">
    <property type="component" value="Unassembled WGS sequence"/>
</dbReference>
<feature type="compositionally biased region" description="Basic and acidic residues" evidence="1">
    <location>
        <begin position="214"/>
        <end position="233"/>
    </location>
</feature>
<protein>
    <submittedName>
        <fullName evidence="2">Uncharacterized protein</fullName>
    </submittedName>
</protein>
<dbReference type="OrthoDB" id="5599552at2759"/>
<reference evidence="2 3" key="1">
    <citation type="submission" date="2015-04" db="EMBL/GenBank/DDBJ databases">
        <authorList>
            <person name="Heijne W.H."/>
            <person name="Fedorova N.D."/>
            <person name="Nierman W.C."/>
            <person name="Vollebregt A.W."/>
            <person name="Zhao Z."/>
            <person name="Wu L."/>
            <person name="Kumar M."/>
            <person name="Stam H."/>
            <person name="van den Berg M.A."/>
            <person name="Pel H.J."/>
        </authorList>
    </citation>
    <scope>NUCLEOTIDE SEQUENCE [LARGE SCALE GENOMIC DNA]</scope>
    <source>
        <strain evidence="2 3">CBS 393.64</strain>
    </source>
</reference>
<dbReference type="RefSeq" id="XP_013328317.1">
    <property type="nucleotide sequence ID" value="XM_013472863.1"/>
</dbReference>
<comment type="caution">
    <text evidence="2">The sequence shown here is derived from an EMBL/GenBank/DDBJ whole genome shotgun (WGS) entry which is preliminary data.</text>
</comment>
<feature type="compositionally biased region" description="Basic and acidic residues" evidence="1">
    <location>
        <begin position="585"/>
        <end position="607"/>
    </location>
</feature>
<dbReference type="AlphaFoldDB" id="A0A0F4YUD8"/>
<accession>A0A0F4YUD8</accession>
<feature type="region of interest" description="Disordered" evidence="1">
    <location>
        <begin position="253"/>
        <end position="303"/>
    </location>
</feature>
<feature type="compositionally biased region" description="Basic and acidic residues" evidence="1">
    <location>
        <begin position="538"/>
        <end position="548"/>
    </location>
</feature>
<feature type="region of interest" description="Disordered" evidence="1">
    <location>
        <begin position="330"/>
        <end position="425"/>
    </location>
</feature>
<feature type="compositionally biased region" description="Basic and acidic residues" evidence="1">
    <location>
        <begin position="180"/>
        <end position="197"/>
    </location>
</feature>
<organism evidence="2 3">
    <name type="scientific">Rasamsonia emersonii (strain ATCC 16479 / CBS 393.64 / IMI 116815)</name>
    <dbReference type="NCBI Taxonomy" id="1408163"/>
    <lineage>
        <taxon>Eukaryota</taxon>
        <taxon>Fungi</taxon>
        <taxon>Dikarya</taxon>
        <taxon>Ascomycota</taxon>
        <taxon>Pezizomycotina</taxon>
        <taxon>Eurotiomycetes</taxon>
        <taxon>Eurotiomycetidae</taxon>
        <taxon>Eurotiales</taxon>
        <taxon>Trichocomaceae</taxon>
        <taxon>Rasamsonia</taxon>
    </lineage>
</organism>
<name>A0A0F4YUD8_RASE3</name>
<evidence type="ECO:0000313" key="3">
    <source>
        <dbReference type="Proteomes" id="UP000053958"/>
    </source>
</evidence>
<sequence length="1121" mass="124296">MVDLCVRPISVACIHPFTVWWQLPEVCGYFLSRKGAPSQPEITCSRQAPSLTRIPFSLALPTLLDLPSIPESNPVRTLVLRDVPTRMPLQLAPRNFEIYAKWDGDVKHAVEISVSVEVESEPDTQLRLLDARAPSVSLKQSFLWRLPQSDQGHGHPDAEAVDDTCSRYFSFEDGTSIKRQQKDDNDVPRTPYTKDMELPSSQPSRIFPPSPASAEKDVKSPHRVPSEQCHEHTPAAGTVIKITSFNLDEEIAHSDRSLSKRCDPGDDVKSTKSEQPMNPGSSSTCDLLHFSDQGSNEQDTEAQGLADKDTIISDDAAAALSFAASLPSDADHLNAPPSRSPNPPSSQVLSRISLRVVKRDERTSIRLMRKRTAKDAGLSDSGSNSPNGHHIDIEGSATHNEVPSQDLDPSLPNTPDLALQKTGSVKRLQPVKIPVGTPIRTNRRSLIPRRAAQCENPISEPCISPTKLCEPSDLLSQQLIISKEEEPSDECDLAEKPFYSGQDDVFSERDVVSPKLSPHIMPLVPPVTPVEETYEDETIGKDVPKDDADATEYQEASIDDLSLPPSPSPSSQDIMPWKSTSELLDCPKSETDHDQEDKAYGSEYSDRSEEDPEVVLEHGHLLLRNGSAVRRALYKVTFNASILLKPGSDGWLSLLIPGLPKTSNGDHGALSFDIPPDRGIEFRTSGLHASKIDHHCFQARFPIVERLDLSFRLVDWKRYTLPSFEMEQEIRADSMTVKNKLQPDRSQLWVSYHALCSLQVHEVCFWAEKCSFAVHVDGGPQGQFQCELEPRPGLQVIRLDAKGERPIGVSHLEVVCAPSSLESFGITWSVKLESSKSSTWLPRIYPALSTTYAREGNHLRRMFDNVEAITLTDDEDPHEFVTYKDEDVQSTSSSEMVMYPQDDTSAAEIVPVVRRSPFDRITAAWEDLILNLRREPLVAERPTPIQKAVALLVFIFYFLAGLSRMQGNLGYSPWSLENMTAGAFFGVDNSQQTFRDRFMNFSIGTERLREAVLGNICKGAGNIPDGEHTHVASETNVKQGEPENDESSANTLSRNQMEMDAAKEPSSTDEVGIMPVGDAALTERESNVLDTVIGSNEASQPTWSLRDKMDYFLGWRGPVDA</sequence>
<gene>
    <name evidence="2" type="ORF">T310_4226</name>
</gene>
<dbReference type="GeneID" id="25316574"/>
<feature type="compositionally biased region" description="Basic and acidic residues" evidence="1">
    <location>
        <begin position="253"/>
        <end position="272"/>
    </location>
</feature>
<dbReference type="EMBL" id="LASV01000171">
    <property type="protein sequence ID" value="KKA21705.1"/>
    <property type="molecule type" value="Genomic_DNA"/>
</dbReference>